<evidence type="ECO:0000256" key="4">
    <source>
        <dbReference type="ARBA" id="ARBA00022527"/>
    </source>
</evidence>
<feature type="chain" id="PRO_5043440997" description="non-specific serine/threonine protein kinase" evidence="22">
    <location>
        <begin position="27"/>
        <end position="992"/>
    </location>
</feature>
<evidence type="ECO:0000256" key="21">
    <source>
        <dbReference type="SAM" id="Phobius"/>
    </source>
</evidence>
<dbReference type="PANTHER" id="PTHR48053:SF32">
    <property type="entry name" value="LEUCINE RICH REPEAT FAMILY PROTEIN, EXPRESSED"/>
    <property type="match status" value="1"/>
</dbReference>
<dbReference type="InterPro" id="IPR032675">
    <property type="entry name" value="LRR_dom_sf"/>
</dbReference>
<dbReference type="Pfam" id="PF08263">
    <property type="entry name" value="LRRNT_2"/>
    <property type="match status" value="1"/>
</dbReference>
<evidence type="ECO:0000259" key="23">
    <source>
        <dbReference type="PROSITE" id="PS50011"/>
    </source>
</evidence>
<evidence type="ECO:0000256" key="10">
    <source>
        <dbReference type="ARBA" id="ARBA00022737"/>
    </source>
</evidence>
<evidence type="ECO:0000256" key="19">
    <source>
        <dbReference type="ARBA" id="ARBA00048679"/>
    </source>
</evidence>
<feature type="signal peptide" evidence="22">
    <location>
        <begin position="1"/>
        <end position="26"/>
    </location>
</feature>
<feature type="binding site" evidence="20">
    <location>
        <position position="790"/>
    </location>
    <ligand>
        <name>ATP</name>
        <dbReference type="ChEBI" id="CHEBI:30616"/>
    </ligand>
</feature>
<evidence type="ECO:0000256" key="15">
    <source>
        <dbReference type="ARBA" id="ARBA00023136"/>
    </source>
</evidence>
<keyword evidence="10" id="KW-0677">Repeat</keyword>
<comment type="catalytic activity">
    <reaction evidence="19">
        <text>L-seryl-[protein] + ATP = O-phospho-L-seryl-[protein] + ADP + H(+)</text>
        <dbReference type="Rhea" id="RHEA:17989"/>
        <dbReference type="Rhea" id="RHEA-COMP:9863"/>
        <dbReference type="Rhea" id="RHEA-COMP:11604"/>
        <dbReference type="ChEBI" id="CHEBI:15378"/>
        <dbReference type="ChEBI" id="CHEBI:29999"/>
        <dbReference type="ChEBI" id="CHEBI:30616"/>
        <dbReference type="ChEBI" id="CHEBI:83421"/>
        <dbReference type="ChEBI" id="CHEBI:456216"/>
        <dbReference type="EC" id="2.7.11.1"/>
    </reaction>
</comment>
<keyword evidence="7" id="KW-0808">Transferase</keyword>
<evidence type="ECO:0000256" key="6">
    <source>
        <dbReference type="ARBA" id="ARBA00022614"/>
    </source>
</evidence>
<evidence type="ECO:0000256" key="2">
    <source>
        <dbReference type="ARBA" id="ARBA00004479"/>
    </source>
</evidence>
<dbReference type="InterPro" id="IPR001611">
    <property type="entry name" value="Leu-rich_rpt"/>
</dbReference>
<keyword evidence="14 21" id="KW-1133">Transmembrane helix</keyword>
<accession>A0AAW0JKW8</accession>
<dbReference type="GO" id="GO:0005524">
    <property type="term" value="F:ATP binding"/>
    <property type="evidence" value="ECO:0007669"/>
    <property type="project" value="UniProtKB-UniRule"/>
</dbReference>
<dbReference type="InterPro" id="IPR051716">
    <property type="entry name" value="Plant_RL_S/T_kinase"/>
</dbReference>
<dbReference type="SMART" id="SM00365">
    <property type="entry name" value="LRR_SD22"/>
    <property type="match status" value="5"/>
</dbReference>
<dbReference type="InterPro" id="IPR017441">
    <property type="entry name" value="Protein_kinase_ATP_BS"/>
</dbReference>
<comment type="caution">
    <text evidence="24">The sequence shown here is derived from an EMBL/GenBank/DDBJ whole genome shotgun (WGS) entry which is preliminary data.</text>
</comment>
<reference evidence="24 25" key="1">
    <citation type="journal article" date="2018" name="Sci. Data">
        <title>The draft genome sequence of cork oak.</title>
        <authorList>
            <person name="Ramos A.M."/>
            <person name="Usie A."/>
            <person name="Barbosa P."/>
            <person name="Barros P.M."/>
            <person name="Capote T."/>
            <person name="Chaves I."/>
            <person name="Simoes F."/>
            <person name="Abreu I."/>
            <person name="Carrasquinho I."/>
            <person name="Faro C."/>
            <person name="Guimaraes J.B."/>
            <person name="Mendonca D."/>
            <person name="Nobrega F."/>
            <person name="Rodrigues L."/>
            <person name="Saibo N.J.M."/>
            <person name="Varela M.C."/>
            <person name="Egas C."/>
            <person name="Matos J."/>
            <person name="Miguel C.M."/>
            <person name="Oliveira M.M."/>
            <person name="Ricardo C.P."/>
            <person name="Goncalves S."/>
        </authorList>
    </citation>
    <scope>NUCLEOTIDE SEQUENCE [LARGE SCALE GENOMIC DNA]</scope>
    <source>
        <strain evidence="25">cv. HL8</strain>
    </source>
</reference>
<keyword evidence="4" id="KW-0723">Serine/threonine-protein kinase</keyword>
<dbReference type="GO" id="GO:0009791">
    <property type="term" value="P:post-embryonic development"/>
    <property type="evidence" value="ECO:0007669"/>
    <property type="project" value="UniProtKB-ARBA"/>
</dbReference>
<keyword evidence="17" id="KW-0325">Glycoprotein</keyword>
<proteinExistence type="predicted"/>
<evidence type="ECO:0000313" key="24">
    <source>
        <dbReference type="EMBL" id="KAK7826966.1"/>
    </source>
</evidence>
<dbReference type="Pfam" id="PF13855">
    <property type="entry name" value="LRR_8"/>
    <property type="match status" value="2"/>
</dbReference>
<dbReference type="PRINTS" id="PR00019">
    <property type="entry name" value="LEURICHRPT"/>
</dbReference>
<evidence type="ECO:0000256" key="3">
    <source>
        <dbReference type="ARBA" id="ARBA00012513"/>
    </source>
</evidence>
<evidence type="ECO:0000256" key="9">
    <source>
        <dbReference type="ARBA" id="ARBA00022729"/>
    </source>
</evidence>
<keyword evidence="16 24" id="KW-0675">Receptor</keyword>
<evidence type="ECO:0000256" key="5">
    <source>
        <dbReference type="ARBA" id="ARBA00022553"/>
    </source>
</evidence>
<dbReference type="InterPro" id="IPR003591">
    <property type="entry name" value="Leu-rich_rpt_typical-subtyp"/>
</dbReference>
<keyword evidence="25" id="KW-1185">Reference proteome</keyword>
<dbReference type="SMART" id="SM00369">
    <property type="entry name" value="LRR_TYP"/>
    <property type="match status" value="8"/>
</dbReference>
<dbReference type="Gene3D" id="3.30.200.20">
    <property type="entry name" value="Phosphorylase Kinase, domain 1"/>
    <property type="match status" value="1"/>
</dbReference>
<evidence type="ECO:0000256" key="8">
    <source>
        <dbReference type="ARBA" id="ARBA00022692"/>
    </source>
</evidence>
<evidence type="ECO:0000256" key="11">
    <source>
        <dbReference type="ARBA" id="ARBA00022741"/>
    </source>
</evidence>
<dbReference type="FunFam" id="3.80.10.10:FF:000439">
    <property type="entry name" value="LRR receptor-like serine/threonine-protein kinase FLS2"/>
    <property type="match status" value="1"/>
</dbReference>
<evidence type="ECO:0000256" key="18">
    <source>
        <dbReference type="ARBA" id="ARBA00047899"/>
    </source>
</evidence>
<dbReference type="GO" id="GO:0005886">
    <property type="term" value="C:plasma membrane"/>
    <property type="evidence" value="ECO:0007669"/>
    <property type="project" value="UniProtKB-SubCell"/>
</dbReference>
<evidence type="ECO:0000256" key="17">
    <source>
        <dbReference type="ARBA" id="ARBA00023180"/>
    </source>
</evidence>
<dbReference type="Pfam" id="PF00069">
    <property type="entry name" value="Pkinase"/>
    <property type="match status" value="1"/>
</dbReference>
<keyword evidence="5" id="KW-0597">Phosphoprotein</keyword>
<dbReference type="EMBL" id="PKMF04000532">
    <property type="protein sequence ID" value="KAK7826966.1"/>
    <property type="molecule type" value="Genomic_DNA"/>
</dbReference>
<dbReference type="FunFam" id="3.80.10.10:FF:000233">
    <property type="entry name" value="Leucine-rich repeat receptor-like protein kinase TDR"/>
    <property type="match status" value="1"/>
</dbReference>
<dbReference type="Gene3D" id="3.80.10.10">
    <property type="entry name" value="Ribonuclease Inhibitor"/>
    <property type="match status" value="4"/>
</dbReference>
<gene>
    <name evidence="24" type="primary">MIK2_0</name>
    <name evidence="24" type="ORF">CFP56_031580</name>
</gene>
<evidence type="ECO:0000256" key="12">
    <source>
        <dbReference type="ARBA" id="ARBA00022777"/>
    </source>
</evidence>
<evidence type="ECO:0000256" key="22">
    <source>
        <dbReference type="SAM" id="SignalP"/>
    </source>
</evidence>
<comment type="catalytic activity">
    <reaction evidence="18">
        <text>L-threonyl-[protein] + ATP = O-phospho-L-threonyl-[protein] + ADP + H(+)</text>
        <dbReference type="Rhea" id="RHEA:46608"/>
        <dbReference type="Rhea" id="RHEA-COMP:11060"/>
        <dbReference type="Rhea" id="RHEA-COMP:11605"/>
        <dbReference type="ChEBI" id="CHEBI:15378"/>
        <dbReference type="ChEBI" id="CHEBI:30013"/>
        <dbReference type="ChEBI" id="CHEBI:30616"/>
        <dbReference type="ChEBI" id="CHEBI:61977"/>
        <dbReference type="ChEBI" id="CHEBI:456216"/>
        <dbReference type="EC" id="2.7.11.1"/>
    </reaction>
</comment>
<sequence>MAKILESPLLLLHIFLLSLLSLKTIASPATQAGALIQWKKSLLPSSFLSSWSSTNLTNLCKWNGIVCDSTGAVSEIIISGAKLNGTLAQFNFTAFLDVTRFDLSHNNLSGPIPSEIGQLTKLQYVSFLDNYLTGTIPYQFRNLQKVWHLDLGSNYLETPDWSKFLSMPLLTWLSFGYNHLTSGFPGFILYCQNLTYLDLAQNRLNGTVPETVFTNLDKLEYLSLTDNQFQGPVSLNITKLSKLIDLHLGRNKFSGVIPEDIGSMSNLQIVELYNNSLEGKIPSSIGQLTDLLHLDVRWNSLNSTIPSELGFCTKLTYLALASNSLTGEVPLSLTNLTKVTELDLSENNLSSEISPYFLSNWTELTSLQLQNNIFTGKIPREIGLLTKLQLLFLFNNMFTGSIPSEVGNLKDMTELDLSNNRLSGPIPLALWNLINLQTLQLSSNNLTGTIPPAIGNMTSLQFIDLNTNQLYGELPENISHLSNLQIISLFTNNFLGNIPSDFGKFSPNLSSVSFSNNSFSGELPPELCSGFLLQLFTVNSNNFTGPLPECLRNCSLLERVRLLSLDLSNNILLGEIPSELGNLIALSVMLDLSINSLSGMIPSNLAKLTRLESLNISHNQLSGEIPTSFISMVSLISTSIDFSYNKLTGQIPTSKVFEEAPANAYIGNSGLCGNATGLSTCYTDSTKKKHSNKVLIAVLIPVCSLLLLAIIVAVLIIFCRKAKFHDEESRRIGESHVSSESLIWEREGKFTFGDIVKATEDFNEKYCIGKGGFGTVYRAALPTGQIVAVKRLNMSDSTDIPAVNRQSFETEIRVLTEVRHRNIIKLYGFCSMRGYMYLVYEYVERGSLGNALCGLEGKAELNWDRRLALTMRLTDKCDVYSFGVVALEVMMGRHPREILSSLSLKSRTATPVSDTTEFLLKDVLDQRLPPPTGQTAEEVVFVVTIALACVRDTPEARPTMRFVAQELSAQTQACLSDQFDNITISKLTGHQK</sequence>
<dbReference type="SUPFAM" id="SSF52058">
    <property type="entry name" value="L domain-like"/>
    <property type="match status" value="1"/>
</dbReference>
<dbReference type="SUPFAM" id="SSF56112">
    <property type="entry name" value="Protein kinase-like (PK-like)"/>
    <property type="match status" value="1"/>
</dbReference>
<name>A0AAW0JKW8_QUESU</name>
<keyword evidence="8 21" id="KW-0812">Transmembrane</keyword>
<feature type="domain" description="Protein kinase" evidence="23">
    <location>
        <begin position="762"/>
        <end position="992"/>
    </location>
</feature>
<evidence type="ECO:0000256" key="14">
    <source>
        <dbReference type="ARBA" id="ARBA00022989"/>
    </source>
</evidence>
<keyword evidence="9 22" id="KW-0732">Signal</keyword>
<keyword evidence="6" id="KW-0433">Leucine-rich repeat</keyword>
<evidence type="ECO:0000256" key="7">
    <source>
        <dbReference type="ARBA" id="ARBA00022679"/>
    </source>
</evidence>
<dbReference type="PROSITE" id="PS50011">
    <property type="entry name" value="PROTEIN_KINASE_DOM"/>
    <property type="match status" value="1"/>
</dbReference>
<dbReference type="GO" id="GO:0004674">
    <property type="term" value="F:protein serine/threonine kinase activity"/>
    <property type="evidence" value="ECO:0007669"/>
    <property type="project" value="UniProtKB-KW"/>
</dbReference>
<keyword evidence="13 20" id="KW-0067">ATP-binding</keyword>
<keyword evidence="12 24" id="KW-0418">Kinase</keyword>
<dbReference type="SUPFAM" id="SSF52047">
    <property type="entry name" value="RNI-like"/>
    <property type="match status" value="1"/>
</dbReference>
<dbReference type="FunFam" id="3.30.200.20:FF:000309">
    <property type="entry name" value="Leucine-rich repeat receptor protein kinase MSP1"/>
    <property type="match status" value="1"/>
</dbReference>
<keyword evidence="15 21" id="KW-0472">Membrane</keyword>
<dbReference type="PROSITE" id="PS00107">
    <property type="entry name" value="PROTEIN_KINASE_ATP"/>
    <property type="match status" value="1"/>
</dbReference>
<dbReference type="InterPro" id="IPR013210">
    <property type="entry name" value="LRR_N_plant-typ"/>
</dbReference>
<evidence type="ECO:0000313" key="25">
    <source>
        <dbReference type="Proteomes" id="UP000237347"/>
    </source>
</evidence>
<keyword evidence="11 20" id="KW-0547">Nucleotide-binding</keyword>
<evidence type="ECO:0000256" key="20">
    <source>
        <dbReference type="PROSITE-ProRule" id="PRU10141"/>
    </source>
</evidence>
<evidence type="ECO:0000256" key="1">
    <source>
        <dbReference type="ARBA" id="ARBA00004236"/>
    </source>
</evidence>
<evidence type="ECO:0000256" key="13">
    <source>
        <dbReference type="ARBA" id="ARBA00022840"/>
    </source>
</evidence>
<dbReference type="Pfam" id="PF00560">
    <property type="entry name" value="LRR_1"/>
    <property type="match status" value="8"/>
</dbReference>
<dbReference type="AlphaFoldDB" id="A0AAW0JKW8"/>
<dbReference type="InterPro" id="IPR011009">
    <property type="entry name" value="Kinase-like_dom_sf"/>
</dbReference>
<feature type="transmembrane region" description="Helical" evidence="21">
    <location>
        <begin position="694"/>
        <end position="719"/>
    </location>
</feature>
<dbReference type="PANTHER" id="PTHR48053">
    <property type="entry name" value="LEUCINE RICH REPEAT FAMILY PROTEIN, EXPRESSED"/>
    <property type="match status" value="1"/>
</dbReference>
<organism evidence="24 25">
    <name type="scientific">Quercus suber</name>
    <name type="common">Cork oak</name>
    <dbReference type="NCBI Taxonomy" id="58331"/>
    <lineage>
        <taxon>Eukaryota</taxon>
        <taxon>Viridiplantae</taxon>
        <taxon>Streptophyta</taxon>
        <taxon>Embryophyta</taxon>
        <taxon>Tracheophyta</taxon>
        <taxon>Spermatophyta</taxon>
        <taxon>Magnoliopsida</taxon>
        <taxon>eudicotyledons</taxon>
        <taxon>Gunneridae</taxon>
        <taxon>Pentapetalae</taxon>
        <taxon>rosids</taxon>
        <taxon>fabids</taxon>
        <taxon>Fagales</taxon>
        <taxon>Fagaceae</taxon>
        <taxon>Quercus</taxon>
    </lineage>
</organism>
<dbReference type="Gene3D" id="1.10.510.10">
    <property type="entry name" value="Transferase(Phosphotransferase) domain 1"/>
    <property type="match status" value="1"/>
</dbReference>
<dbReference type="FunFam" id="3.80.10.10:FF:000687">
    <property type="entry name" value="Leucine Rich Repeat family protein, expressed"/>
    <property type="match status" value="1"/>
</dbReference>
<dbReference type="EC" id="2.7.11.1" evidence="3"/>
<dbReference type="Proteomes" id="UP000237347">
    <property type="component" value="Unassembled WGS sequence"/>
</dbReference>
<protein>
    <recommendedName>
        <fullName evidence="3">non-specific serine/threonine protein kinase</fullName>
        <ecNumber evidence="3">2.7.11.1</ecNumber>
    </recommendedName>
</protein>
<comment type="subcellular location">
    <subcellularLocation>
        <location evidence="1">Cell membrane</location>
    </subcellularLocation>
    <subcellularLocation>
        <location evidence="2">Membrane</location>
        <topology evidence="2">Single-pass type I membrane protein</topology>
    </subcellularLocation>
</comment>
<dbReference type="InterPro" id="IPR000719">
    <property type="entry name" value="Prot_kinase_dom"/>
</dbReference>
<evidence type="ECO:0000256" key="16">
    <source>
        <dbReference type="ARBA" id="ARBA00023170"/>
    </source>
</evidence>